<name>A0A4S8PUM5_9ACTN</name>
<dbReference type="Gene3D" id="1.20.120.450">
    <property type="entry name" value="dinb family like domain"/>
    <property type="match status" value="1"/>
</dbReference>
<evidence type="ECO:0000313" key="3">
    <source>
        <dbReference type="Proteomes" id="UP000308760"/>
    </source>
</evidence>
<sequence>MRHLVPRVLVALKRLEVLLRRQRHPRRRPHQPRPRLRPIERHAVTNLRQQYLDAAGTATGLLAADEVAAAWTADSALEGFTVAGLAGHLAAQIWGAAAALEGDYTGKDTITLMEHFGRAKWIKTDLDNEANTKVRDGGRRLAEPGPEALLEGTRERLARFETALPALTGQEQAGTDYWAYAMSLDEYLITRIMELVVHTDDLAHSVGIATPSFDSEPFDTAIRMLARLSVKRHGQAALVRALARAERAPADITGL</sequence>
<dbReference type="AlphaFoldDB" id="A0A4S8PUM5"/>
<dbReference type="GO" id="GO:0046872">
    <property type="term" value="F:metal ion binding"/>
    <property type="evidence" value="ECO:0007669"/>
    <property type="project" value="InterPro"/>
</dbReference>
<comment type="caution">
    <text evidence="2">The sequence shown here is derived from an EMBL/GenBank/DDBJ whole genome shotgun (WGS) entry which is preliminary data.</text>
</comment>
<reference evidence="2 3" key="2">
    <citation type="submission" date="2019-05" db="EMBL/GenBank/DDBJ databases">
        <title>Glycomyces buryatensis sp. nov.</title>
        <authorList>
            <person name="Nikitina E."/>
        </authorList>
    </citation>
    <scope>NUCLEOTIDE SEQUENCE [LARGE SCALE GENOMIC DNA]</scope>
    <source>
        <strain evidence="2 3">18</strain>
    </source>
</reference>
<dbReference type="SUPFAM" id="SSF109854">
    <property type="entry name" value="DinB/YfiT-like putative metalloenzymes"/>
    <property type="match status" value="1"/>
</dbReference>
<accession>A0A4S8PUM5</accession>
<protein>
    <recommendedName>
        <fullName evidence="1">Mycothiol-dependent maleylpyruvate isomerase metal-binding domain-containing protein</fullName>
    </recommendedName>
</protein>
<evidence type="ECO:0000313" key="2">
    <source>
        <dbReference type="EMBL" id="THV33422.1"/>
    </source>
</evidence>
<dbReference type="EMBL" id="STGY01000083">
    <property type="protein sequence ID" value="THV33422.1"/>
    <property type="molecule type" value="Genomic_DNA"/>
</dbReference>
<dbReference type="Proteomes" id="UP000308760">
    <property type="component" value="Unassembled WGS sequence"/>
</dbReference>
<dbReference type="InterPro" id="IPR034660">
    <property type="entry name" value="DinB/YfiT-like"/>
</dbReference>
<feature type="domain" description="Mycothiol-dependent maleylpyruvate isomerase metal-binding" evidence="1">
    <location>
        <begin position="54"/>
        <end position="203"/>
    </location>
</feature>
<dbReference type="OrthoDB" id="3213216at2"/>
<evidence type="ECO:0000259" key="1">
    <source>
        <dbReference type="Pfam" id="PF11716"/>
    </source>
</evidence>
<dbReference type="Pfam" id="PF11716">
    <property type="entry name" value="MDMPI_N"/>
    <property type="match status" value="1"/>
</dbReference>
<reference evidence="3" key="1">
    <citation type="submission" date="2019-04" db="EMBL/GenBank/DDBJ databases">
        <title>Nocardioides xinjiangensis sp. nov.</title>
        <authorList>
            <person name="Liu S."/>
        </authorList>
    </citation>
    <scope>NUCLEOTIDE SEQUENCE [LARGE SCALE GENOMIC DNA]</scope>
    <source>
        <strain evidence="3">18</strain>
    </source>
</reference>
<dbReference type="InterPro" id="IPR024344">
    <property type="entry name" value="MDMPI_metal-binding"/>
</dbReference>
<keyword evidence="3" id="KW-1185">Reference proteome</keyword>
<gene>
    <name evidence="2" type="ORF">FAB82_25070</name>
</gene>
<organism evidence="2 3">
    <name type="scientific">Glycomyces buryatensis</name>
    <dbReference type="NCBI Taxonomy" id="2570927"/>
    <lineage>
        <taxon>Bacteria</taxon>
        <taxon>Bacillati</taxon>
        <taxon>Actinomycetota</taxon>
        <taxon>Actinomycetes</taxon>
        <taxon>Glycomycetales</taxon>
        <taxon>Glycomycetaceae</taxon>
        <taxon>Glycomyces</taxon>
    </lineage>
</organism>
<proteinExistence type="predicted"/>